<dbReference type="InterPro" id="IPR005999">
    <property type="entry name" value="Glycerol_kin"/>
</dbReference>
<gene>
    <name evidence="13" type="ORF">BCV69DRAFT_285523</name>
</gene>
<dbReference type="PANTHER" id="PTHR10196:SF69">
    <property type="entry name" value="GLYCEROL KINASE"/>
    <property type="match status" value="1"/>
</dbReference>
<dbReference type="GO" id="GO:0046167">
    <property type="term" value="P:glycerol-3-phosphate biosynthetic process"/>
    <property type="evidence" value="ECO:0007669"/>
    <property type="project" value="TreeGrafter"/>
</dbReference>
<dbReference type="InterPro" id="IPR018484">
    <property type="entry name" value="FGGY_N"/>
</dbReference>
<evidence type="ECO:0000313" key="13">
    <source>
        <dbReference type="EMBL" id="PWN17932.1"/>
    </source>
</evidence>
<dbReference type="PIRSF" id="PIRSF000538">
    <property type="entry name" value="GlpK"/>
    <property type="match status" value="1"/>
</dbReference>
<dbReference type="Gene3D" id="3.30.420.40">
    <property type="match status" value="2"/>
</dbReference>
<dbReference type="OrthoDB" id="5422795at2759"/>
<evidence type="ECO:0000256" key="3">
    <source>
        <dbReference type="ARBA" id="ARBA00012099"/>
    </source>
</evidence>
<evidence type="ECO:0000259" key="11">
    <source>
        <dbReference type="Pfam" id="PF00370"/>
    </source>
</evidence>
<dbReference type="GO" id="GO:0005524">
    <property type="term" value="F:ATP binding"/>
    <property type="evidence" value="ECO:0007669"/>
    <property type="project" value="UniProtKB-KW"/>
</dbReference>
<dbReference type="SUPFAM" id="SSF53067">
    <property type="entry name" value="Actin-like ATPase domain"/>
    <property type="match status" value="2"/>
</dbReference>
<dbReference type="GO" id="GO:0006641">
    <property type="term" value="P:triglyceride metabolic process"/>
    <property type="evidence" value="ECO:0007669"/>
    <property type="project" value="TreeGrafter"/>
</dbReference>
<dbReference type="GO" id="GO:0019563">
    <property type="term" value="P:glycerol catabolic process"/>
    <property type="evidence" value="ECO:0007669"/>
    <property type="project" value="UniProtKB-UniPathway"/>
</dbReference>
<feature type="domain" description="Carbohydrate kinase FGGY N-terminal" evidence="11">
    <location>
        <begin position="9"/>
        <end position="259"/>
    </location>
</feature>
<dbReference type="AlphaFoldDB" id="A0A316TWU1"/>
<dbReference type="NCBIfam" id="NF000756">
    <property type="entry name" value="PRK00047.1"/>
    <property type="match status" value="1"/>
</dbReference>
<dbReference type="Pfam" id="PF00370">
    <property type="entry name" value="FGGY_N"/>
    <property type="match status" value="1"/>
</dbReference>
<evidence type="ECO:0000256" key="4">
    <source>
        <dbReference type="ARBA" id="ARBA00022679"/>
    </source>
</evidence>
<feature type="domain" description="Carbohydrate kinase FGGY C-terminal" evidence="12">
    <location>
        <begin position="269"/>
        <end position="455"/>
    </location>
</feature>
<evidence type="ECO:0000256" key="5">
    <source>
        <dbReference type="ARBA" id="ARBA00022741"/>
    </source>
</evidence>
<keyword evidence="6 10" id="KW-0418">Kinase</keyword>
<comment type="pathway">
    <text evidence="1">Polyol metabolism; glycerol degradation via glycerol kinase pathway; sn-glycerol 3-phosphate from glycerol: step 1/1.</text>
</comment>
<dbReference type="InterPro" id="IPR000577">
    <property type="entry name" value="Carb_kinase_FGGY"/>
</dbReference>
<dbReference type="FunFam" id="3.30.420.40:FF:000086">
    <property type="entry name" value="Glycerol kinase"/>
    <property type="match status" value="1"/>
</dbReference>
<dbReference type="InterPro" id="IPR018483">
    <property type="entry name" value="Carb_kinase_FGGY_CS"/>
</dbReference>
<keyword evidence="4 10" id="KW-0808">Transferase</keyword>
<dbReference type="Proteomes" id="UP000245942">
    <property type="component" value="Unassembled WGS sequence"/>
</dbReference>
<protein>
    <recommendedName>
        <fullName evidence="3">glycerol kinase</fullName>
        <ecNumber evidence="3">2.7.1.30</ecNumber>
    </recommendedName>
    <alternativeName>
        <fullName evidence="9">ATP:glycerol 3-phosphotransferase</fullName>
    </alternativeName>
</protein>
<dbReference type="Pfam" id="PF02782">
    <property type="entry name" value="FGGY_C"/>
    <property type="match status" value="1"/>
</dbReference>
<sequence>MAPSTKDLIGSIDAGTTSVRFMLFDEEGTVVDYHQLEFTQFYDHPGWQDQDPHEIVDKVNECIEQTIAKVEKKGVYTRKDVKVCSVTNQRETTVVWDKASGKALTRCIAWPDTRTAHTVKELAKKHPKGVDAVKWETGLPLSTYFAATKLRWMLDNLPEVKKAHDEKTMLFGTVDSWLVYNLTKGAAHITDASNASRTMFMDLRKQAWDPKLCEFFGVDPDILPTIKSSAEIYGKVEEGALAGVDIGGIVGDQQAALVGQKCLSPGEAKNTYGTGAFLLYNTGDKVVDSHNGLLSTIAYQAGPHAQPQYALEGSIAVAGSAIKWLRDNLQIIKEASEVDCAAQVEAAECVFVTAFSGLLAPVWDSTATGTLIGISGFHDKRHICRAVLEAAAFQTKAVLDAMEKDSGVPLRALNVDGGMTNSDVFCQLQANILGLAVERPAMRETTALGSALLAGQAKGLFGWDLSRPETLKRVNMAGRDAFEPKIDEAKRKELLRQWWRAVERSRGWHEDSV</sequence>
<proteinExistence type="inferred from homology"/>
<dbReference type="PROSITE" id="PS00445">
    <property type="entry name" value="FGGY_KINASES_2"/>
    <property type="match status" value="1"/>
</dbReference>
<name>A0A316TWU1_9BASI</name>
<dbReference type="InterPro" id="IPR043129">
    <property type="entry name" value="ATPase_NBD"/>
</dbReference>
<dbReference type="STRING" id="1684307.A0A316TWU1"/>
<dbReference type="GeneID" id="37015155"/>
<evidence type="ECO:0000259" key="12">
    <source>
        <dbReference type="Pfam" id="PF02782"/>
    </source>
</evidence>
<evidence type="ECO:0000256" key="8">
    <source>
        <dbReference type="ARBA" id="ARBA00022840"/>
    </source>
</evidence>
<evidence type="ECO:0000256" key="7">
    <source>
        <dbReference type="ARBA" id="ARBA00022798"/>
    </source>
</evidence>
<evidence type="ECO:0000256" key="10">
    <source>
        <dbReference type="RuleBase" id="RU003733"/>
    </source>
</evidence>
<dbReference type="FunFam" id="3.30.420.40:FF:000108">
    <property type="entry name" value="Glycerol kinase, glycosomal"/>
    <property type="match status" value="1"/>
</dbReference>
<keyword evidence="7" id="KW-0319">Glycerol metabolism</keyword>
<keyword evidence="8" id="KW-0067">ATP-binding</keyword>
<dbReference type="UniPathway" id="UPA00618">
    <property type="reaction ID" value="UER00672"/>
</dbReference>
<dbReference type="PANTHER" id="PTHR10196">
    <property type="entry name" value="SUGAR KINASE"/>
    <property type="match status" value="1"/>
</dbReference>
<comment type="similarity">
    <text evidence="2 10">Belongs to the FGGY kinase family.</text>
</comment>
<dbReference type="InterPro" id="IPR018485">
    <property type="entry name" value="FGGY_C"/>
</dbReference>
<dbReference type="GO" id="GO:0005739">
    <property type="term" value="C:mitochondrion"/>
    <property type="evidence" value="ECO:0007669"/>
    <property type="project" value="TreeGrafter"/>
</dbReference>
<dbReference type="EC" id="2.7.1.30" evidence="3"/>
<evidence type="ECO:0000256" key="1">
    <source>
        <dbReference type="ARBA" id="ARBA00005190"/>
    </source>
</evidence>
<dbReference type="InterPro" id="IPR042018">
    <property type="entry name" value="GK1-3_metazoan-type"/>
</dbReference>
<evidence type="ECO:0000256" key="2">
    <source>
        <dbReference type="ARBA" id="ARBA00009156"/>
    </source>
</evidence>
<reference evidence="13 14" key="1">
    <citation type="journal article" date="2018" name="Mol. Biol. Evol.">
        <title>Broad Genomic Sampling Reveals a Smut Pathogenic Ancestry of the Fungal Clade Ustilaginomycotina.</title>
        <authorList>
            <person name="Kijpornyongpan T."/>
            <person name="Mondo S.J."/>
            <person name="Barry K."/>
            <person name="Sandor L."/>
            <person name="Lee J."/>
            <person name="Lipzen A."/>
            <person name="Pangilinan J."/>
            <person name="LaButti K."/>
            <person name="Hainaut M."/>
            <person name="Henrissat B."/>
            <person name="Grigoriev I.V."/>
            <person name="Spatafora J.W."/>
            <person name="Aime M.C."/>
        </authorList>
    </citation>
    <scope>NUCLEOTIDE SEQUENCE [LARGE SCALE GENOMIC DNA]</scope>
    <source>
        <strain evidence="13 14">MCA 4718</strain>
    </source>
</reference>
<dbReference type="RefSeq" id="XP_025345092.1">
    <property type="nucleotide sequence ID" value="XM_025493421.1"/>
</dbReference>
<keyword evidence="5" id="KW-0547">Nucleotide-binding</keyword>
<dbReference type="CDD" id="cd07792">
    <property type="entry name" value="ASKHA_NBD_FGGY_GK1-3-like"/>
    <property type="match status" value="1"/>
</dbReference>
<evidence type="ECO:0000313" key="14">
    <source>
        <dbReference type="Proteomes" id="UP000245942"/>
    </source>
</evidence>
<keyword evidence="14" id="KW-1185">Reference proteome</keyword>
<accession>A0A316TWU1</accession>
<dbReference type="NCBIfam" id="TIGR01311">
    <property type="entry name" value="glycerol_kin"/>
    <property type="match status" value="1"/>
</dbReference>
<evidence type="ECO:0000256" key="9">
    <source>
        <dbReference type="ARBA" id="ARBA00043149"/>
    </source>
</evidence>
<evidence type="ECO:0000256" key="6">
    <source>
        <dbReference type="ARBA" id="ARBA00022777"/>
    </source>
</evidence>
<dbReference type="EMBL" id="KZ819339">
    <property type="protein sequence ID" value="PWN17932.1"/>
    <property type="molecule type" value="Genomic_DNA"/>
</dbReference>
<dbReference type="GO" id="GO:0004370">
    <property type="term" value="F:glycerol kinase activity"/>
    <property type="evidence" value="ECO:0007669"/>
    <property type="project" value="UniProtKB-EC"/>
</dbReference>
<organism evidence="13 14">
    <name type="scientific">Pseudomicrostroma glucosiphilum</name>
    <dbReference type="NCBI Taxonomy" id="1684307"/>
    <lineage>
        <taxon>Eukaryota</taxon>
        <taxon>Fungi</taxon>
        <taxon>Dikarya</taxon>
        <taxon>Basidiomycota</taxon>
        <taxon>Ustilaginomycotina</taxon>
        <taxon>Exobasidiomycetes</taxon>
        <taxon>Microstromatales</taxon>
        <taxon>Microstromatales incertae sedis</taxon>
        <taxon>Pseudomicrostroma</taxon>
    </lineage>
</organism>